<dbReference type="PANTHER" id="PTHR12526">
    <property type="entry name" value="GLYCOSYLTRANSFERASE"/>
    <property type="match status" value="1"/>
</dbReference>
<evidence type="ECO:0000313" key="1">
    <source>
        <dbReference type="EMBL" id="GHO91879.1"/>
    </source>
</evidence>
<dbReference type="GO" id="GO:0016757">
    <property type="term" value="F:glycosyltransferase activity"/>
    <property type="evidence" value="ECO:0007669"/>
    <property type="project" value="TreeGrafter"/>
</dbReference>
<dbReference type="AlphaFoldDB" id="A0A8J3IIA8"/>
<keyword evidence="2" id="KW-1185">Reference proteome</keyword>
<protein>
    <submittedName>
        <fullName evidence="1">Glycosyl transferase family 1</fullName>
    </submittedName>
</protein>
<reference evidence="1" key="1">
    <citation type="submission" date="2020-10" db="EMBL/GenBank/DDBJ databases">
        <title>Taxonomic study of unclassified bacteria belonging to the class Ktedonobacteria.</title>
        <authorList>
            <person name="Yabe S."/>
            <person name="Wang C.M."/>
            <person name="Zheng Y."/>
            <person name="Sakai Y."/>
            <person name="Cavaletti L."/>
            <person name="Monciardini P."/>
            <person name="Donadio S."/>
        </authorList>
    </citation>
    <scope>NUCLEOTIDE SEQUENCE</scope>
    <source>
        <strain evidence="1">ID150040</strain>
    </source>
</reference>
<organism evidence="1 2">
    <name type="scientific">Reticulibacter mediterranei</name>
    <dbReference type="NCBI Taxonomy" id="2778369"/>
    <lineage>
        <taxon>Bacteria</taxon>
        <taxon>Bacillati</taxon>
        <taxon>Chloroflexota</taxon>
        <taxon>Ktedonobacteria</taxon>
        <taxon>Ktedonobacterales</taxon>
        <taxon>Reticulibacteraceae</taxon>
        <taxon>Reticulibacter</taxon>
    </lineage>
</organism>
<name>A0A8J3IIA8_9CHLR</name>
<dbReference type="Gene3D" id="3.40.50.2000">
    <property type="entry name" value="Glycogen Phosphorylase B"/>
    <property type="match status" value="2"/>
</dbReference>
<comment type="caution">
    <text evidence="1">The sequence shown here is derived from an EMBL/GenBank/DDBJ whole genome shotgun (WGS) entry which is preliminary data.</text>
</comment>
<sequence>MRILFVVPYVPSLIRVRPYQLIKALSLDHEISLVALLCNEYEQDMAKDVARYCTSIDLVPLSEWRAYLYCLGALPTMMPLRVAYYQSSYFVQRLVDVVHTHKIEIVHGELIKVVPALKVLQARVKLPVIYDSVDCISSYLQQQHRFASNLLQRLFIRAELRKMRGYEACALQAFDRVIITSKHDQALLSALIATQEGDGGSNHVQVVPNGVDTNYFQPVLEARETDSLVFCAKMDYYPNAQAMLLFCRDVLPLVWAQRPLVRLTIVGNNPSPAIRALAEDSRITVTGYVHDIRPYLSRAAVALAPLLVAAGMQNKVLEALAMATPVVATPTSCRALQVKDGVHLLIAEEAPLFARAILRLLEDRSLAERLQIAGRAYVEAHHCWQHSADLLCSIYHAMR</sequence>
<dbReference type="RefSeq" id="WP_220202748.1">
    <property type="nucleotide sequence ID" value="NZ_BNJK01000001.1"/>
</dbReference>
<evidence type="ECO:0000313" key="2">
    <source>
        <dbReference type="Proteomes" id="UP000597444"/>
    </source>
</evidence>
<dbReference type="Pfam" id="PF13692">
    <property type="entry name" value="Glyco_trans_1_4"/>
    <property type="match status" value="1"/>
</dbReference>
<accession>A0A8J3IIA8</accession>
<dbReference type="PANTHER" id="PTHR12526:SF600">
    <property type="entry name" value="GLYCOSYL TRANSFERASE GROUP 1"/>
    <property type="match status" value="1"/>
</dbReference>
<dbReference type="Proteomes" id="UP000597444">
    <property type="component" value="Unassembled WGS sequence"/>
</dbReference>
<proteinExistence type="predicted"/>
<gene>
    <name evidence="1" type="ORF">KSF_019270</name>
</gene>
<dbReference type="SUPFAM" id="SSF53756">
    <property type="entry name" value="UDP-Glycosyltransferase/glycogen phosphorylase"/>
    <property type="match status" value="1"/>
</dbReference>
<keyword evidence="1" id="KW-0808">Transferase</keyword>
<dbReference type="CDD" id="cd03801">
    <property type="entry name" value="GT4_PimA-like"/>
    <property type="match status" value="1"/>
</dbReference>
<dbReference type="EMBL" id="BNJK01000001">
    <property type="protein sequence ID" value="GHO91879.1"/>
    <property type="molecule type" value="Genomic_DNA"/>
</dbReference>